<feature type="compositionally biased region" description="Basic and acidic residues" evidence="1">
    <location>
        <begin position="440"/>
        <end position="458"/>
    </location>
</feature>
<dbReference type="InterPro" id="IPR040120">
    <property type="entry name" value="C19orf44-like"/>
</dbReference>
<dbReference type="EMBL" id="JAIWYP010000016">
    <property type="protein sequence ID" value="KAH3697406.1"/>
    <property type="molecule type" value="Genomic_DNA"/>
</dbReference>
<sequence length="843" mass="91491">MASTTGSKFLKKKTGSDVVDSSPQYGASTKGGNNFLKQPQSSAPSSNKTQQRPQIQIPAQTTGPSRPGTTVGVGRGVASALDKASVLTGKFQQKATVRKSYTLDSESDESFGNLKISAVGDQLSESQTTESVKIGRDGGKFLKKATPSPTPGPSASSAPAKSGPQPTQGTKTQAPASKSAPQKQNSPFQLKSSMKYSTDVVLTSEEESLAEFVGGLPSSSDSLEKPKQRFKRRPGRHTPSPPPNVGRSVSPSPKPTPQKGAKPAAKADKANRSPSPTNKPPLIRRTPSLSPRNSPGLRRRSPSPRVGRSFSDDSNVAESIMDEVADEFDFGVNGFSSPRKRKQVVIMDLDELGPPIQEDLPPRPETPLSHSDSTIRSTARKTTRSAGKLKTDKKTINSPFKPSKSANDGSRAVSASKSKGDKTEKSLLRQVDSSQSPFKARTDGQKKERNESPFKANKENQSPLRSSNNVSPPLFKAKSADSPFRASNEGSIFRSSVDSPFKSGGPKKSDKQVKKVHSKKGKEISKSSAKKPQSKKSSGTDIFSAYGLQTVEDLLGEMSVKGSESEDVATTEVEEVASEISEIKTEQPYRARYDSATEIASEIDEVRPNVPTYTDDFDSISEKIGYSSERRYSSASEVKTRYSADETVASESEHTSETDTETYTRSYSDERSEDKYTEDYTSYTEDFTKSLVPSNTTRSDLTPLPPRGMATAGVQTPIDGLLYSWNPAGTGMAFSGLPYGLHFVDPTPIASHVVSADALEAMTAYSPAMLALHDMLKSQLELTREFISMQRHLKEQTLASFTPQYQYTTLEDTRKFIAANKKKKLSFKEALRLVDLETARKDR</sequence>
<feature type="compositionally biased region" description="Acidic residues" evidence="1">
    <location>
        <begin position="565"/>
        <end position="577"/>
    </location>
</feature>
<dbReference type="PANTHER" id="PTHR22409:SF2">
    <property type="entry name" value="CHROMOSOME 19 OPEN READING FRAME 44"/>
    <property type="match status" value="1"/>
</dbReference>
<feature type="compositionally biased region" description="Basic and acidic residues" evidence="1">
    <location>
        <begin position="628"/>
        <end position="644"/>
    </location>
</feature>
<gene>
    <name evidence="3" type="ORF">DPMN_084907</name>
</gene>
<feature type="region of interest" description="Disordered" evidence="1">
    <location>
        <begin position="89"/>
        <end position="315"/>
    </location>
</feature>
<feature type="region of interest" description="Disordered" evidence="1">
    <location>
        <begin position="560"/>
        <end position="582"/>
    </location>
</feature>
<accession>A0A9D3YEP3</accession>
<feature type="compositionally biased region" description="Basic and acidic residues" evidence="1">
    <location>
        <begin position="418"/>
        <end position="427"/>
    </location>
</feature>
<reference evidence="3" key="1">
    <citation type="journal article" date="2019" name="bioRxiv">
        <title>The Genome of the Zebra Mussel, Dreissena polymorpha: A Resource for Invasive Species Research.</title>
        <authorList>
            <person name="McCartney M.A."/>
            <person name="Auch B."/>
            <person name="Kono T."/>
            <person name="Mallez S."/>
            <person name="Zhang Y."/>
            <person name="Obille A."/>
            <person name="Becker A."/>
            <person name="Abrahante J.E."/>
            <person name="Garbe J."/>
            <person name="Badalamenti J.P."/>
            <person name="Herman A."/>
            <person name="Mangelson H."/>
            <person name="Liachko I."/>
            <person name="Sullivan S."/>
            <person name="Sone E.D."/>
            <person name="Koren S."/>
            <person name="Silverstein K.A.T."/>
            <person name="Beckman K.B."/>
            <person name="Gohl D.M."/>
        </authorList>
    </citation>
    <scope>NUCLEOTIDE SEQUENCE</scope>
    <source>
        <strain evidence="3">Duluth1</strain>
        <tissue evidence="3">Whole animal</tissue>
    </source>
</reference>
<feature type="compositionally biased region" description="Polar residues" evidence="1">
    <location>
        <begin position="19"/>
        <end position="64"/>
    </location>
</feature>
<dbReference type="Proteomes" id="UP000828390">
    <property type="component" value="Unassembled WGS sequence"/>
</dbReference>
<evidence type="ECO:0000259" key="2">
    <source>
        <dbReference type="Pfam" id="PF15391"/>
    </source>
</evidence>
<proteinExistence type="predicted"/>
<dbReference type="InterPro" id="IPR027884">
    <property type="entry name" value="DUF4614"/>
</dbReference>
<feature type="compositionally biased region" description="Low complexity" evidence="1">
    <location>
        <begin position="153"/>
        <end position="164"/>
    </location>
</feature>
<feature type="domain" description="DUF4614" evidence="2">
    <location>
        <begin position="650"/>
        <end position="822"/>
    </location>
</feature>
<comment type="caution">
    <text evidence="3">The sequence shown here is derived from an EMBL/GenBank/DDBJ whole genome shotgun (WGS) entry which is preliminary data.</text>
</comment>
<reference evidence="3" key="2">
    <citation type="submission" date="2020-11" db="EMBL/GenBank/DDBJ databases">
        <authorList>
            <person name="McCartney M.A."/>
            <person name="Auch B."/>
            <person name="Kono T."/>
            <person name="Mallez S."/>
            <person name="Becker A."/>
            <person name="Gohl D.M."/>
            <person name="Silverstein K.A.T."/>
            <person name="Koren S."/>
            <person name="Bechman K.B."/>
            <person name="Herman A."/>
            <person name="Abrahante J.E."/>
            <person name="Garbe J."/>
        </authorList>
    </citation>
    <scope>NUCLEOTIDE SEQUENCE</scope>
    <source>
        <strain evidence="3">Duluth1</strain>
        <tissue evidence="3">Whole animal</tissue>
    </source>
</reference>
<evidence type="ECO:0000313" key="4">
    <source>
        <dbReference type="Proteomes" id="UP000828390"/>
    </source>
</evidence>
<dbReference type="PANTHER" id="PTHR22409">
    <property type="entry name" value="CHROMOSOME 19 OPEN READING FRAME 44"/>
    <property type="match status" value="1"/>
</dbReference>
<keyword evidence="4" id="KW-1185">Reference proteome</keyword>
<evidence type="ECO:0000313" key="3">
    <source>
        <dbReference type="EMBL" id="KAH3697406.1"/>
    </source>
</evidence>
<feature type="compositionally biased region" description="Polar residues" evidence="1">
    <location>
        <begin position="165"/>
        <end position="196"/>
    </location>
</feature>
<feature type="region of interest" description="Disordered" evidence="1">
    <location>
        <begin position="1"/>
        <end position="74"/>
    </location>
</feature>
<feature type="region of interest" description="Disordered" evidence="1">
    <location>
        <begin position="628"/>
        <end position="678"/>
    </location>
</feature>
<feature type="compositionally biased region" description="Polar residues" evidence="1">
    <location>
        <begin position="368"/>
        <end position="377"/>
    </location>
</feature>
<feature type="compositionally biased region" description="Polar residues" evidence="1">
    <location>
        <begin position="396"/>
        <end position="417"/>
    </location>
</feature>
<dbReference type="Pfam" id="PF15391">
    <property type="entry name" value="DUF4614"/>
    <property type="match status" value="1"/>
</dbReference>
<feature type="compositionally biased region" description="Polar residues" evidence="1">
    <location>
        <begin position="488"/>
        <end position="498"/>
    </location>
</feature>
<feature type="compositionally biased region" description="Low complexity" evidence="1">
    <location>
        <begin position="287"/>
        <end position="296"/>
    </location>
</feature>
<feature type="compositionally biased region" description="Basic and acidic residues" evidence="1">
    <location>
        <begin position="667"/>
        <end position="678"/>
    </location>
</feature>
<dbReference type="AlphaFoldDB" id="A0A9D3YEP3"/>
<feature type="region of interest" description="Disordered" evidence="1">
    <location>
        <begin position="352"/>
        <end position="542"/>
    </location>
</feature>
<organism evidence="3 4">
    <name type="scientific">Dreissena polymorpha</name>
    <name type="common">Zebra mussel</name>
    <name type="synonym">Mytilus polymorpha</name>
    <dbReference type="NCBI Taxonomy" id="45954"/>
    <lineage>
        <taxon>Eukaryota</taxon>
        <taxon>Metazoa</taxon>
        <taxon>Spiralia</taxon>
        <taxon>Lophotrochozoa</taxon>
        <taxon>Mollusca</taxon>
        <taxon>Bivalvia</taxon>
        <taxon>Autobranchia</taxon>
        <taxon>Heteroconchia</taxon>
        <taxon>Euheterodonta</taxon>
        <taxon>Imparidentia</taxon>
        <taxon>Neoheterodontei</taxon>
        <taxon>Myida</taxon>
        <taxon>Dreissenoidea</taxon>
        <taxon>Dreissenidae</taxon>
        <taxon>Dreissena</taxon>
    </lineage>
</organism>
<protein>
    <recommendedName>
        <fullName evidence="2">DUF4614 domain-containing protein</fullName>
    </recommendedName>
</protein>
<name>A0A9D3YEP3_DREPO</name>
<evidence type="ECO:0000256" key="1">
    <source>
        <dbReference type="SAM" id="MobiDB-lite"/>
    </source>
</evidence>
<feature type="compositionally biased region" description="Polar residues" evidence="1">
    <location>
        <begin position="459"/>
        <end position="471"/>
    </location>
</feature>